<name>A0A6N9TW88_STRHA</name>
<comment type="caution">
    <text evidence="2">The sequence shown here is derived from an EMBL/GenBank/DDBJ whole genome shotgun (WGS) entry which is preliminary data.</text>
</comment>
<accession>A0A6N9TW88</accession>
<feature type="region of interest" description="Disordered" evidence="1">
    <location>
        <begin position="39"/>
        <end position="156"/>
    </location>
</feature>
<protein>
    <submittedName>
        <fullName evidence="2">Uncharacterized protein</fullName>
    </submittedName>
</protein>
<evidence type="ECO:0000313" key="2">
    <source>
        <dbReference type="EMBL" id="NEA15791.1"/>
    </source>
</evidence>
<evidence type="ECO:0000313" key="3">
    <source>
        <dbReference type="Proteomes" id="UP000471293"/>
    </source>
</evidence>
<dbReference type="AlphaFoldDB" id="A0A6N9TW88"/>
<dbReference type="RefSeq" id="WP_164343886.1">
    <property type="nucleotide sequence ID" value="NZ_JAAGLQ010000193.1"/>
</dbReference>
<sequence>MRRARTTDRSRSSVLLVLVALLFAQLCVQGHTGLKQGHMGLKQGHTGLREQSGPAAPRGPVAGVALSASVGGEARPGFGAPPPAAGETASDDTENAYDTHGSCPRRQAPERSSAPHLVAAASAEPPSPEEAPVPRTARCWSAHGEGPPAKAPPPRVCVLRI</sequence>
<feature type="compositionally biased region" description="Low complexity" evidence="1">
    <location>
        <begin position="53"/>
        <end position="78"/>
    </location>
</feature>
<dbReference type="EMBL" id="JAAGLQ010000193">
    <property type="protein sequence ID" value="NEA15791.1"/>
    <property type="molecule type" value="Genomic_DNA"/>
</dbReference>
<reference evidence="2 3" key="1">
    <citation type="submission" date="2020-01" db="EMBL/GenBank/DDBJ databases">
        <title>Insect and environment-associated Actinomycetes.</title>
        <authorList>
            <person name="Currrie C."/>
            <person name="Chevrette M."/>
            <person name="Carlson C."/>
            <person name="Stubbendieck R."/>
            <person name="Wendt-Pienkowski E."/>
        </authorList>
    </citation>
    <scope>NUCLEOTIDE SEQUENCE [LARGE SCALE GENOMIC DNA]</scope>
    <source>
        <strain evidence="2 3">SID11342</strain>
    </source>
</reference>
<gene>
    <name evidence="2" type="ORF">G3I29_09650</name>
</gene>
<organism evidence="2 3">
    <name type="scientific">Streptomyces halstedii</name>
    <dbReference type="NCBI Taxonomy" id="1944"/>
    <lineage>
        <taxon>Bacteria</taxon>
        <taxon>Bacillati</taxon>
        <taxon>Actinomycetota</taxon>
        <taxon>Actinomycetes</taxon>
        <taxon>Kitasatosporales</taxon>
        <taxon>Streptomycetaceae</taxon>
        <taxon>Streptomyces</taxon>
    </lineage>
</organism>
<proteinExistence type="predicted"/>
<evidence type="ECO:0000256" key="1">
    <source>
        <dbReference type="SAM" id="MobiDB-lite"/>
    </source>
</evidence>
<dbReference type="Proteomes" id="UP000471293">
    <property type="component" value="Unassembled WGS sequence"/>
</dbReference>